<dbReference type="RefSeq" id="WP_218046341.1">
    <property type="nucleotide sequence ID" value="NZ_CAADJA010000002.1"/>
</dbReference>
<evidence type="ECO:0000256" key="1">
    <source>
        <dbReference type="SAM" id="Phobius"/>
    </source>
</evidence>
<evidence type="ECO:0000313" key="2">
    <source>
        <dbReference type="EMBL" id="VFS48167.1"/>
    </source>
</evidence>
<protein>
    <submittedName>
        <fullName evidence="2">Uncharacterized protein</fullName>
    </submittedName>
</protein>
<gene>
    <name evidence="2" type="ORF">NCTC12282_03060</name>
</gene>
<keyword evidence="1" id="KW-0812">Transmembrane</keyword>
<accession>A0A484ZHX4</accession>
<keyword evidence="1" id="KW-1133">Transmembrane helix</keyword>
<dbReference type="Proteomes" id="UP000373449">
    <property type="component" value="Unassembled WGS sequence"/>
</dbReference>
<organism evidence="2 3">
    <name type="scientific">Budvicia aquatica</name>
    <dbReference type="NCBI Taxonomy" id="82979"/>
    <lineage>
        <taxon>Bacteria</taxon>
        <taxon>Pseudomonadati</taxon>
        <taxon>Pseudomonadota</taxon>
        <taxon>Gammaproteobacteria</taxon>
        <taxon>Enterobacterales</taxon>
        <taxon>Budviciaceae</taxon>
        <taxon>Budvicia</taxon>
    </lineage>
</organism>
<feature type="transmembrane region" description="Helical" evidence="1">
    <location>
        <begin position="66"/>
        <end position="85"/>
    </location>
</feature>
<keyword evidence="1" id="KW-0472">Membrane</keyword>
<proteinExistence type="predicted"/>
<reference evidence="2 3" key="1">
    <citation type="submission" date="2019-03" db="EMBL/GenBank/DDBJ databases">
        <authorList>
            <consortium name="Pathogen Informatics"/>
        </authorList>
    </citation>
    <scope>NUCLEOTIDE SEQUENCE [LARGE SCALE GENOMIC DNA]</scope>
    <source>
        <strain evidence="2 3">NCTC12282</strain>
    </source>
</reference>
<feature type="transmembrane region" description="Helical" evidence="1">
    <location>
        <begin position="12"/>
        <end position="32"/>
    </location>
</feature>
<evidence type="ECO:0000313" key="3">
    <source>
        <dbReference type="Proteomes" id="UP000373449"/>
    </source>
</evidence>
<dbReference type="AlphaFoldDB" id="A0A484ZHX4"/>
<dbReference type="EMBL" id="CAADJA010000002">
    <property type="protein sequence ID" value="VFS48167.1"/>
    <property type="molecule type" value="Genomic_DNA"/>
</dbReference>
<name>A0A484ZHX4_9GAMM</name>
<sequence>MNQITTQRFALYQLIFGWMNFVLVIPGIYLLLGLPLTMREYGWSGTDIGFSNWQGYRQCSNFCWHYLFNVLVRGNVTIVIGYYYWCWY</sequence>